<dbReference type="SUPFAM" id="SSF47598">
    <property type="entry name" value="Ribbon-helix-helix"/>
    <property type="match status" value="1"/>
</dbReference>
<evidence type="ECO:0000313" key="2">
    <source>
        <dbReference type="Proteomes" id="UP000198104"/>
    </source>
</evidence>
<gene>
    <name evidence="1" type="ORF">CBI30_03645</name>
</gene>
<name>A0A254Q642_9BURK</name>
<dbReference type="GO" id="GO:0006355">
    <property type="term" value="P:regulation of DNA-templated transcription"/>
    <property type="evidence" value="ECO:0007669"/>
    <property type="project" value="InterPro"/>
</dbReference>
<organism evidence="1 2">
    <name type="scientific">Polynucleobacter aenigmaticus</name>
    <dbReference type="NCBI Taxonomy" id="1743164"/>
    <lineage>
        <taxon>Bacteria</taxon>
        <taxon>Pseudomonadati</taxon>
        <taxon>Pseudomonadota</taxon>
        <taxon>Betaproteobacteria</taxon>
        <taxon>Burkholderiales</taxon>
        <taxon>Burkholderiaceae</taxon>
        <taxon>Polynucleobacter</taxon>
    </lineage>
</organism>
<dbReference type="OrthoDB" id="9812023at2"/>
<protein>
    <submittedName>
        <fullName evidence="1">CopG family transcriptional regulator</fullName>
    </submittedName>
</protein>
<accession>A0A254Q642</accession>
<comment type="caution">
    <text evidence="1">The sequence shown here is derived from an EMBL/GenBank/DDBJ whole genome shotgun (WGS) entry which is preliminary data.</text>
</comment>
<dbReference type="AlphaFoldDB" id="A0A254Q642"/>
<dbReference type="Proteomes" id="UP000198104">
    <property type="component" value="Unassembled WGS sequence"/>
</dbReference>
<reference evidence="1 2" key="1">
    <citation type="submission" date="2017-05" db="EMBL/GenBank/DDBJ databases">
        <title>Polynucleobacter sp. MWH-K35W1 isolated from the permanently anoxic monimolimnion of a meromictic lake.</title>
        <authorList>
            <person name="Hahn M.W."/>
        </authorList>
    </citation>
    <scope>NUCLEOTIDE SEQUENCE [LARGE SCALE GENOMIC DNA]</scope>
    <source>
        <strain evidence="1 2">MWH-K35W1</strain>
    </source>
</reference>
<sequence length="75" mass="8502">MATSIRLDPVIEQRLDHLASATGRTKAYYLRELIVNGLEDLEDFYLADATMERIRKGEESTFSSTEVRGDLGLDH</sequence>
<evidence type="ECO:0000313" key="1">
    <source>
        <dbReference type="EMBL" id="OWS72291.1"/>
    </source>
</evidence>
<dbReference type="InterPro" id="IPR010985">
    <property type="entry name" value="Ribbon_hlx_hlx"/>
</dbReference>
<dbReference type="EMBL" id="NGUO01000004">
    <property type="protein sequence ID" value="OWS72291.1"/>
    <property type="molecule type" value="Genomic_DNA"/>
</dbReference>
<keyword evidence="2" id="KW-1185">Reference proteome</keyword>
<proteinExistence type="predicted"/>
<dbReference type="RefSeq" id="WP_088526960.1">
    <property type="nucleotide sequence ID" value="NZ_NGUO01000004.1"/>
</dbReference>